<evidence type="ECO:0000259" key="1">
    <source>
        <dbReference type="Pfam" id="PF01408"/>
    </source>
</evidence>
<dbReference type="InterPro" id="IPR036291">
    <property type="entry name" value="NAD(P)-bd_dom_sf"/>
</dbReference>
<proteinExistence type="predicted"/>
<evidence type="ECO:0000313" key="3">
    <source>
        <dbReference type="EMBL" id="KGM32504.1"/>
    </source>
</evidence>
<dbReference type="PANTHER" id="PTHR43708:SF3">
    <property type="entry name" value="OXIDOREDUCTASE"/>
    <property type="match status" value="1"/>
</dbReference>
<evidence type="ECO:0000259" key="2">
    <source>
        <dbReference type="Pfam" id="PF22725"/>
    </source>
</evidence>
<dbReference type="SUPFAM" id="SSF55347">
    <property type="entry name" value="Glyceraldehyde-3-phosphate dehydrogenase-like, C-terminal domain"/>
    <property type="match status" value="1"/>
</dbReference>
<dbReference type="Gene3D" id="3.30.360.10">
    <property type="entry name" value="Dihydrodipicolinate Reductase, domain 2"/>
    <property type="match status" value="1"/>
</dbReference>
<dbReference type="Pfam" id="PF01408">
    <property type="entry name" value="GFO_IDH_MocA"/>
    <property type="match status" value="1"/>
</dbReference>
<name>A0A0A0D364_9PROT</name>
<dbReference type="GO" id="GO:0000166">
    <property type="term" value="F:nucleotide binding"/>
    <property type="evidence" value="ECO:0007669"/>
    <property type="project" value="InterPro"/>
</dbReference>
<dbReference type="RefSeq" id="WP_034843200.1">
    <property type="nucleotide sequence ID" value="NZ_JANX01000307.1"/>
</dbReference>
<evidence type="ECO:0000313" key="4">
    <source>
        <dbReference type="Proteomes" id="UP000029995"/>
    </source>
</evidence>
<dbReference type="InterPro" id="IPR055170">
    <property type="entry name" value="GFO_IDH_MocA-like_dom"/>
</dbReference>
<dbReference type="Gene3D" id="3.40.50.720">
    <property type="entry name" value="NAD(P)-binding Rossmann-like Domain"/>
    <property type="match status" value="1"/>
</dbReference>
<dbReference type="EMBL" id="JANX01000307">
    <property type="protein sequence ID" value="KGM32504.1"/>
    <property type="molecule type" value="Genomic_DNA"/>
</dbReference>
<dbReference type="AlphaFoldDB" id="A0A0A0D364"/>
<dbReference type="SUPFAM" id="SSF51735">
    <property type="entry name" value="NAD(P)-binding Rossmann-fold domains"/>
    <property type="match status" value="1"/>
</dbReference>
<dbReference type="InterPro" id="IPR000683">
    <property type="entry name" value="Gfo/Idh/MocA-like_OxRdtase_N"/>
</dbReference>
<reference evidence="3 4" key="1">
    <citation type="submission" date="2014-01" db="EMBL/GenBank/DDBJ databases">
        <title>Genome sequence determination for a cystic fibrosis isolate, Inquilinus limosus.</title>
        <authorList>
            <person name="Pino M."/>
            <person name="Di Conza J."/>
            <person name="Gutkind G."/>
        </authorList>
    </citation>
    <scope>NUCLEOTIDE SEQUENCE [LARGE SCALE GENOMIC DNA]</scope>
    <source>
        <strain evidence="3 4">MP06</strain>
    </source>
</reference>
<dbReference type="OrthoDB" id="9815825at2"/>
<dbReference type="Pfam" id="PF22725">
    <property type="entry name" value="GFO_IDH_MocA_C3"/>
    <property type="match status" value="1"/>
</dbReference>
<comment type="caution">
    <text evidence="3">The sequence shown here is derived from an EMBL/GenBank/DDBJ whole genome shotgun (WGS) entry which is preliminary data.</text>
</comment>
<feature type="domain" description="GFO/IDH/MocA-like oxidoreductase" evidence="2">
    <location>
        <begin position="156"/>
        <end position="287"/>
    </location>
</feature>
<dbReference type="Proteomes" id="UP000029995">
    <property type="component" value="Unassembled WGS sequence"/>
</dbReference>
<gene>
    <name evidence="3" type="ORF">P409_21020</name>
</gene>
<sequence>MVSGTAERAPSRRLRLGMIGGGRDAFIGAVHRLAARMDDRWDFVAGALSSDPQKALASAADLRLDPSRAYPSWQAMLEGEKKLRDGGGPAIDAVAIVTPNHVHHGPAKAFLEAGFHVICDKPMTTTVEDAEDLVATVKKSGQIFALTHNYTGYPMIRQARAMVAEGALGRIRLVEAEYAQDWLATKAEDTGSKQAEWRVDPARSGPAGCVGDIGTHAYNLASFVTGEGAESLAADLQSFVPGRRLDDNAHILLRYASGARGMIWASQVASGNENGLRLRVYGEKAGLEWAQENPNHLTFMPLGEPHRRLTRGGPGSGPAAAHATRVPPGHPEGYLECFAQIYSDAAEQILARLDKRDPQPDALLVPTVEDGLAGVRFIAACVASSQKDAAWTKI</sequence>
<accession>A0A0A0D364</accession>
<feature type="domain" description="Gfo/Idh/MocA-like oxidoreductase N-terminal" evidence="1">
    <location>
        <begin position="15"/>
        <end position="147"/>
    </location>
</feature>
<dbReference type="PANTHER" id="PTHR43708">
    <property type="entry name" value="CONSERVED EXPRESSED OXIDOREDUCTASE (EUROFUNG)"/>
    <property type="match status" value="1"/>
</dbReference>
<organism evidence="3 4">
    <name type="scientific">Inquilinus limosus MP06</name>
    <dbReference type="NCBI Taxonomy" id="1398085"/>
    <lineage>
        <taxon>Bacteria</taxon>
        <taxon>Pseudomonadati</taxon>
        <taxon>Pseudomonadota</taxon>
        <taxon>Alphaproteobacteria</taxon>
        <taxon>Rhodospirillales</taxon>
        <taxon>Rhodospirillaceae</taxon>
        <taxon>Inquilinus</taxon>
    </lineage>
</organism>
<dbReference type="InterPro" id="IPR051317">
    <property type="entry name" value="Gfo/Idh/MocA_oxidoreduct"/>
</dbReference>
<protein>
    <submittedName>
        <fullName evidence="3">Oxidoreductase</fullName>
    </submittedName>
</protein>